<protein>
    <submittedName>
        <fullName evidence="2">DUF3072 domain-containing protein</fullName>
    </submittedName>
</protein>
<evidence type="ECO:0000256" key="1">
    <source>
        <dbReference type="SAM" id="MobiDB-lite"/>
    </source>
</evidence>
<feature type="region of interest" description="Disordered" evidence="1">
    <location>
        <begin position="1"/>
        <end position="46"/>
    </location>
</feature>
<dbReference type="EMBL" id="VKAC01000004">
    <property type="protein sequence ID" value="TXR56703.1"/>
    <property type="molecule type" value="Genomic_DNA"/>
</dbReference>
<name>A0A5C8ZHX2_9ACTN</name>
<dbReference type="RefSeq" id="WP_147925832.1">
    <property type="nucleotide sequence ID" value="NZ_VKAC01000004.1"/>
</dbReference>
<reference evidence="2 3" key="1">
    <citation type="submission" date="2019-07" db="EMBL/GenBank/DDBJ databases">
        <title>Quadrisphaera sp. strain DD2A genome sequencing and assembly.</title>
        <authorList>
            <person name="Kim I."/>
        </authorList>
    </citation>
    <scope>NUCLEOTIDE SEQUENCE [LARGE SCALE GENOMIC DNA]</scope>
    <source>
        <strain evidence="2 3">DD2A</strain>
    </source>
</reference>
<dbReference type="Proteomes" id="UP000321234">
    <property type="component" value="Unassembled WGS sequence"/>
</dbReference>
<proteinExistence type="predicted"/>
<comment type="caution">
    <text evidence="2">The sequence shown here is derived from an EMBL/GenBank/DDBJ whole genome shotgun (WGS) entry which is preliminary data.</text>
</comment>
<dbReference type="Pfam" id="PF11272">
    <property type="entry name" value="DUF3072"/>
    <property type="match status" value="1"/>
</dbReference>
<dbReference type="InterPro" id="IPR021425">
    <property type="entry name" value="DUF3072"/>
</dbReference>
<sequence length="90" mass="9374">MTENASSNDSHSHAQTSPDEAGTGSQADPTAVKDPETWVTGDEPATGAQLSYLSTLATEAGEQVPDDLTKAHASEMIDELKARSSRVSEG</sequence>
<dbReference type="OrthoDB" id="9811751at2"/>
<feature type="compositionally biased region" description="Polar residues" evidence="1">
    <location>
        <begin position="1"/>
        <end position="28"/>
    </location>
</feature>
<gene>
    <name evidence="2" type="ORF">FMM08_08110</name>
</gene>
<dbReference type="AlphaFoldDB" id="A0A5C8ZHX2"/>
<evidence type="ECO:0000313" key="3">
    <source>
        <dbReference type="Proteomes" id="UP000321234"/>
    </source>
</evidence>
<accession>A0A5C8ZHX2</accession>
<evidence type="ECO:0000313" key="2">
    <source>
        <dbReference type="EMBL" id="TXR56703.1"/>
    </source>
</evidence>
<organism evidence="2 3">
    <name type="scientific">Quadrisphaera setariae</name>
    <dbReference type="NCBI Taxonomy" id="2593304"/>
    <lineage>
        <taxon>Bacteria</taxon>
        <taxon>Bacillati</taxon>
        <taxon>Actinomycetota</taxon>
        <taxon>Actinomycetes</taxon>
        <taxon>Kineosporiales</taxon>
        <taxon>Kineosporiaceae</taxon>
        <taxon>Quadrisphaera</taxon>
    </lineage>
</organism>
<keyword evidence="3" id="KW-1185">Reference proteome</keyword>